<evidence type="ECO:0000256" key="1">
    <source>
        <dbReference type="ARBA" id="ARBA00001954"/>
    </source>
</evidence>
<evidence type="ECO:0000313" key="5">
    <source>
        <dbReference type="EMBL" id="WZP09062.1"/>
    </source>
</evidence>
<dbReference type="InterPro" id="IPR042098">
    <property type="entry name" value="TauD-like_sf"/>
</dbReference>
<dbReference type="PANTHER" id="PTHR10696:SF56">
    <property type="entry name" value="TAUD_TFDA-LIKE DOMAIN-CONTAINING PROTEIN"/>
    <property type="match status" value="1"/>
</dbReference>
<dbReference type="InterPro" id="IPR050411">
    <property type="entry name" value="AlphaKG_dependent_hydroxylases"/>
</dbReference>
<protein>
    <submittedName>
        <fullName evidence="5">TauD/TfdA family dioxygenase</fullName>
    </submittedName>
</protein>
<keyword evidence="2" id="KW-0560">Oxidoreductase</keyword>
<keyword evidence="6" id="KW-1185">Reference proteome</keyword>
<dbReference type="InterPro" id="IPR003819">
    <property type="entry name" value="TauD/TfdA-like"/>
</dbReference>
<feature type="domain" description="TauD/TfdA-like" evidence="4">
    <location>
        <begin position="50"/>
        <end position="337"/>
    </location>
</feature>
<gene>
    <name evidence="5" type="ORF">AADC60_08040</name>
</gene>
<proteinExistence type="predicted"/>
<evidence type="ECO:0000256" key="2">
    <source>
        <dbReference type="ARBA" id="ARBA00023002"/>
    </source>
</evidence>
<organism evidence="5 6">
    <name type="scientific">Cytobacillus pseudoceanisediminis</name>
    <dbReference type="NCBI Taxonomy" id="3051614"/>
    <lineage>
        <taxon>Bacteria</taxon>
        <taxon>Bacillati</taxon>
        <taxon>Bacillota</taxon>
        <taxon>Bacilli</taxon>
        <taxon>Bacillales</taxon>
        <taxon>Bacillaceae</taxon>
        <taxon>Cytobacillus</taxon>
    </lineage>
</organism>
<evidence type="ECO:0000259" key="4">
    <source>
        <dbReference type="Pfam" id="PF02668"/>
    </source>
</evidence>
<comment type="cofactor">
    <cofactor evidence="1">
        <name>Fe(2+)</name>
        <dbReference type="ChEBI" id="CHEBI:29033"/>
    </cofactor>
</comment>
<sequence>MIDRKSMMANKREKLLGMKPTKVQFETLKLGLKVEWEYGLPLIVKPNVQDLNEVKWLQSQKEEIEKLLYKHGVVRMRGFSTRYSEKFQEIVQALSSELLEYKERSTPRSQVSGKIYTSTEYPEDQFIPLHNENSYSNIWPNKIWFYCHTAAEDGGETPIGDSRKVYQLIDPEIRRTFEQKRVMYVRNYGMGLDLPWQQAFQTEDKSVVEAYCRQHDIEFEWLGENRLRTRQVRQAVTVHPQTGEHVWFNQAHLFHVSNLQKHVRDSLLAVVNEIDLPRNAFFGDGSIIDQEILENIREAYRQVEISFPWEQGDIMLLDNILMTHGRAPFKGKRKILVSMSDPIKAH</sequence>
<reference evidence="5 6" key="1">
    <citation type="submission" date="2024-04" db="EMBL/GenBank/DDBJ databases">
        <title>Screening of coral probiotics and analysis of their probiotic properties.</title>
        <authorList>
            <person name="Wang S."/>
        </authorList>
    </citation>
    <scope>NUCLEOTIDE SEQUENCE [LARGE SCALE GENOMIC DNA]</scope>
    <source>
        <strain evidence="5 6">GXU-Z9</strain>
    </source>
</reference>
<evidence type="ECO:0000256" key="3">
    <source>
        <dbReference type="ARBA" id="ARBA00023194"/>
    </source>
</evidence>
<dbReference type="RefSeq" id="WP_342026025.1">
    <property type="nucleotide sequence ID" value="NZ_CP151651.1"/>
</dbReference>
<dbReference type="Proteomes" id="UP001472074">
    <property type="component" value="Chromosome"/>
</dbReference>
<evidence type="ECO:0000313" key="6">
    <source>
        <dbReference type="Proteomes" id="UP001472074"/>
    </source>
</evidence>
<dbReference type="SUPFAM" id="SSF51197">
    <property type="entry name" value="Clavaminate synthase-like"/>
    <property type="match status" value="1"/>
</dbReference>
<keyword evidence="5" id="KW-0223">Dioxygenase</keyword>
<accession>A0ABZ2ZLR8</accession>
<name>A0ABZ2ZLR8_9BACI</name>
<dbReference type="GO" id="GO:0051213">
    <property type="term" value="F:dioxygenase activity"/>
    <property type="evidence" value="ECO:0007669"/>
    <property type="project" value="UniProtKB-KW"/>
</dbReference>
<dbReference type="EMBL" id="CP151651">
    <property type="protein sequence ID" value="WZP09062.1"/>
    <property type="molecule type" value="Genomic_DNA"/>
</dbReference>
<dbReference type="PANTHER" id="PTHR10696">
    <property type="entry name" value="GAMMA-BUTYROBETAINE HYDROXYLASE-RELATED"/>
    <property type="match status" value="1"/>
</dbReference>
<dbReference type="Pfam" id="PF02668">
    <property type="entry name" value="TauD"/>
    <property type="match status" value="1"/>
</dbReference>
<dbReference type="Gene3D" id="3.60.130.10">
    <property type="entry name" value="Clavaminate synthase-like"/>
    <property type="match status" value="1"/>
</dbReference>
<keyword evidence="3" id="KW-0045">Antibiotic biosynthesis</keyword>